<dbReference type="Pfam" id="PF13768">
    <property type="entry name" value="VWA_3"/>
    <property type="match status" value="1"/>
</dbReference>
<evidence type="ECO:0000259" key="2">
    <source>
        <dbReference type="PROSITE" id="PS50234"/>
    </source>
</evidence>
<keyword evidence="4" id="KW-1185">Reference proteome</keyword>
<dbReference type="PROSITE" id="PS50234">
    <property type="entry name" value="VWFA"/>
    <property type="match status" value="1"/>
</dbReference>
<proteinExistence type="predicted"/>
<dbReference type="OrthoDB" id="687730at2759"/>
<evidence type="ECO:0000313" key="3">
    <source>
        <dbReference type="EMBL" id="CAD6266480.1"/>
    </source>
</evidence>
<dbReference type="Proteomes" id="UP000604825">
    <property type="component" value="Unassembled WGS sequence"/>
</dbReference>
<accession>A0A811R8V3</accession>
<comment type="caution">
    <text evidence="3">The sequence shown here is derived from an EMBL/GenBank/DDBJ whole genome shotgun (WGS) entry which is preliminary data.</text>
</comment>
<feature type="domain" description="VWFA" evidence="2">
    <location>
        <begin position="79"/>
        <end position="246"/>
    </location>
</feature>
<reference evidence="3" key="1">
    <citation type="submission" date="2020-10" db="EMBL/GenBank/DDBJ databases">
        <authorList>
            <person name="Han B."/>
            <person name="Lu T."/>
            <person name="Zhao Q."/>
            <person name="Huang X."/>
            <person name="Zhao Y."/>
        </authorList>
    </citation>
    <scope>NUCLEOTIDE SEQUENCE</scope>
</reference>
<dbReference type="SMART" id="SM00327">
    <property type="entry name" value="VWA"/>
    <property type="match status" value="1"/>
</dbReference>
<protein>
    <recommendedName>
        <fullName evidence="2">VWFA domain-containing protein</fullName>
    </recommendedName>
</protein>
<dbReference type="AlphaFoldDB" id="A0A811R8V3"/>
<dbReference type="InterPro" id="IPR036465">
    <property type="entry name" value="vWFA_dom_sf"/>
</dbReference>
<feature type="region of interest" description="Disordered" evidence="1">
    <location>
        <begin position="1"/>
        <end position="29"/>
    </location>
</feature>
<dbReference type="SUPFAM" id="SSF53300">
    <property type="entry name" value="vWA-like"/>
    <property type="match status" value="1"/>
</dbReference>
<dbReference type="PANTHER" id="PTHR10579">
    <property type="entry name" value="CALCIUM-ACTIVATED CHLORIDE CHANNEL REGULATOR"/>
    <property type="match status" value="1"/>
</dbReference>
<sequence length="319" mass="34050">MEMDQGRQGELNSMTGTMSSAYDEDEAPLPVPVHASRSGVLEQNTYCEYPAVANGADHHGFAVMVHLKAPALVTAALLDLVAVLDVSESMAGAKLAQVKRAMAFVIDRLSVVAFSGDARQVIPLTRITDDTKAAAKLAVEALEACTPASTNVRAGLDEAAKVLGGRRQWNDVASVILVSDGHDSCVVPEFFLRDSGLCSWRAPVHTFRLGSDLDAAAMYNISEAVGGTFSFIEDHAVIQDALAQCIGGFRSVTAQDVFLEISCAQDDDDLNVTAVMAGRSVTSKFPDDEGSVDVGELYADEERRFLCFLDIPRLDDAGC</sequence>
<feature type="compositionally biased region" description="Polar residues" evidence="1">
    <location>
        <begin position="10"/>
        <end position="20"/>
    </location>
</feature>
<dbReference type="EMBL" id="CAJGYO010000013">
    <property type="protein sequence ID" value="CAD6266480.1"/>
    <property type="molecule type" value="Genomic_DNA"/>
</dbReference>
<dbReference type="Gene3D" id="3.40.50.410">
    <property type="entry name" value="von Willebrand factor, type A domain"/>
    <property type="match status" value="1"/>
</dbReference>
<dbReference type="InterPro" id="IPR002035">
    <property type="entry name" value="VWF_A"/>
</dbReference>
<organism evidence="3 4">
    <name type="scientific">Miscanthus lutarioriparius</name>
    <dbReference type="NCBI Taxonomy" id="422564"/>
    <lineage>
        <taxon>Eukaryota</taxon>
        <taxon>Viridiplantae</taxon>
        <taxon>Streptophyta</taxon>
        <taxon>Embryophyta</taxon>
        <taxon>Tracheophyta</taxon>
        <taxon>Spermatophyta</taxon>
        <taxon>Magnoliopsida</taxon>
        <taxon>Liliopsida</taxon>
        <taxon>Poales</taxon>
        <taxon>Poaceae</taxon>
        <taxon>PACMAD clade</taxon>
        <taxon>Panicoideae</taxon>
        <taxon>Andropogonodae</taxon>
        <taxon>Andropogoneae</taxon>
        <taxon>Saccharinae</taxon>
        <taxon>Miscanthus</taxon>
    </lineage>
</organism>
<dbReference type="PANTHER" id="PTHR10579:SF135">
    <property type="entry name" value="OS12G0203500 PROTEIN"/>
    <property type="match status" value="1"/>
</dbReference>
<gene>
    <name evidence="3" type="ORF">NCGR_LOCUS49785</name>
</gene>
<name>A0A811R8V3_9POAL</name>
<dbReference type="InterPro" id="IPR051266">
    <property type="entry name" value="CLCR"/>
</dbReference>
<evidence type="ECO:0000256" key="1">
    <source>
        <dbReference type="SAM" id="MobiDB-lite"/>
    </source>
</evidence>
<evidence type="ECO:0000313" key="4">
    <source>
        <dbReference type="Proteomes" id="UP000604825"/>
    </source>
</evidence>